<proteinExistence type="predicted"/>
<evidence type="ECO:0000313" key="2">
    <source>
        <dbReference type="EMBL" id="MPC11830.1"/>
    </source>
</evidence>
<feature type="region of interest" description="Disordered" evidence="1">
    <location>
        <begin position="27"/>
        <end position="57"/>
    </location>
</feature>
<organism evidence="2 3">
    <name type="scientific">Portunus trituberculatus</name>
    <name type="common">Swimming crab</name>
    <name type="synonym">Neptunus trituberculatus</name>
    <dbReference type="NCBI Taxonomy" id="210409"/>
    <lineage>
        <taxon>Eukaryota</taxon>
        <taxon>Metazoa</taxon>
        <taxon>Ecdysozoa</taxon>
        <taxon>Arthropoda</taxon>
        <taxon>Crustacea</taxon>
        <taxon>Multicrustacea</taxon>
        <taxon>Malacostraca</taxon>
        <taxon>Eumalacostraca</taxon>
        <taxon>Eucarida</taxon>
        <taxon>Decapoda</taxon>
        <taxon>Pleocyemata</taxon>
        <taxon>Brachyura</taxon>
        <taxon>Eubrachyura</taxon>
        <taxon>Portunoidea</taxon>
        <taxon>Portunidae</taxon>
        <taxon>Portuninae</taxon>
        <taxon>Portunus</taxon>
    </lineage>
</organism>
<dbReference type="EMBL" id="VSRR010000183">
    <property type="protein sequence ID" value="MPC11830.1"/>
    <property type="molecule type" value="Genomic_DNA"/>
</dbReference>
<comment type="caution">
    <text evidence="2">The sequence shown here is derived from an EMBL/GenBank/DDBJ whole genome shotgun (WGS) entry which is preliminary data.</text>
</comment>
<reference evidence="2 3" key="1">
    <citation type="submission" date="2019-05" db="EMBL/GenBank/DDBJ databases">
        <title>Another draft genome of Portunus trituberculatus and its Hox gene families provides insights of decapod evolution.</title>
        <authorList>
            <person name="Jeong J.-H."/>
            <person name="Song I."/>
            <person name="Kim S."/>
            <person name="Choi T."/>
            <person name="Kim D."/>
            <person name="Ryu S."/>
            <person name="Kim W."/>
        </authorList>
    </citation>
    <scope>NUCLEOTIDE SEQUENCE [LARGE SCALE GENOMIC DNA]</scope>
    <source>
        <tissue evidence="2">Muscle</tissue>
    </source>
</reference>
<gene>
    <name evidence="2" type="ORF">E2C01_004505</name>
</gene>
<name>A0A5B7CQV4_PORTR</name>
<sequence>MPSAPTTIRLRYHVPPPTQITLPAVAGATQAPRVSPSNRDKHPGSVVGAAGGPRGCSSERRCLGAQASVSVAQTTSDTSAGPAAAPLATRWLGPAGCK</sequence>
<dbReference type="Proteomes" id="UP000324222">
    <property type="component" value="Unassembled WGS sequence"/>
</dbReference>
<dbReference type="AlphaFoldDB" id="A0A5B7CQV4"/>
<protein>
    <submittedName>
        <fullName evidence="2">Uncharacterized protein</fullName>
    </submittedName>
</protein>
<accession>A0A5B7CQV4</accession>
<keyword evidence="3" id="KW-1185">Reference proteome</keyword>
<evidence type="ECO:0000256" key="1">
    <source>
        <dbReference type="SAM" id="MobiDB-lite"/>
    </source>
</evidence>
<evidence type="ECO:0000313" key="3">
    <source>
        <dbReference type="Proteomes" id="UP000324222"/>
    </source>
</evidence>